<comment type="caution">
    <text evidence="2">The sequence shown here is derived from an EMBL/GenBank/DDBJ whole genome shotgun (WGS) entry which is preliminary data.</text>
</comment>
<dbReference type="AlphaFoldDB" id="A0A437MIE6"/>
<evidence type="ECO:0000259" key="1">
    <source>
        <dbReference type="Pfam" id="PF21006"/>
    </source>
</evidence>
<proteinExistence type="predicted"/>
<dbReference type="InterPro" id="IPR049054">
    <property type="entry name" value="CN_hydtase_beta-like_N"/>
</dbReference>
<dbReference type="InterPro" id="IPR008990">
    <property type="entry name" value="Elect_transpt_acc-like_dom_sf"/>
</dbReference>
<dbReference type="EMBL" id="SACL01000002">
    <property type="protein sequence ID" value="RVT97411.1"/>
    <property type="molecule type" value="Genomic_DNA"/>
</dbReference>
<feature type="domain" description="Nitrile hydratase beta subunit-like N-terminal" evidence="1">
    <location>
        <begin position="16"/>
        <end position="105"/>
    </location>
</feature>
<dbReference type="Pfam" id="PF21006">
    <property type="entry name" value="NHase_beta_N"/>
    <property type="match status" value="1"/>
</dbReference>
<gene>
    <name evidence="2" type="ORF">EOD42_06145</name>
</gene>
<evidence type="ECO:0000313" key="2">
    <source>
        <dbReference type="EMBL" id="RVT97411.1"/>
    </source>
</evidence>
<dbReference type="SUPFAM" id="SSF50090">
    <property type="entry name" value="Electron transport accessory proteins"/>
    <property type="match status" value="1"/>
</dbReference>
<name>A0A437MIE6_9PROT</name>
<keyword evidence="3" id="KW-1185">Reference proteome</keyword>
<dbReference type="Proteomes" id="UP000282957">
    <property type="component" value="Unassembled WGS sequence"/>
</dbReference>
<dbReference type="InterPro" id="IPR042262">
    <property type="entry name" value="CN_hydtase_beta_C"/>
</dbReference>
<evidence type="ECO:0000313" key="3">
    <source>
        <dbReference type="Proteomes" id="UP000282957"/>
    </source>
</evidence>
<reference evidence="2 3" key="1">
    <citation type="submission" date="2019-01" db="EMBL/GenBank/DDBJ databases">
        <authorList>
            <person name="Chen W.-M."/>
        </authorList>
    </citation>
    <scope>NUCLEOTIDE SEQUENCE [LARGE SCALE GENOMIC DNA]</scope>
    <source>
        <strain evidence="2 3">CCP-6</strain>
    </source>
</reference>
<dbReference type="RefSeq" id="WP_127786639.1">
    <property type="nucleotide sequence ID" value="NZ_SACL01000002.1"/>
</dbReference>
<dbReference type="OrthoDB" id="7856991at2"/>
<dbReference type="Gene3D" id="1.10.472.20">
    <property type="entry name" value="Nitrile hydratase, beta subunit"/>
    <property type="match status" value="1"/>
</dbReference>
<protein>
    <submittedName>
        <fullName evidence="2">Nitrile hydratase subunit beta</fullName>
    </submittedName>
</protein>
<accession>A0A437MIE6</accession>
<sequence length="107" mass="12129">MPPETALPETAPGRSHHDMGGVTQFLCAPIDKEHHELTRFDRQVDALRQVLAIHGLFSTDEMRRGIESLPAEVYDASSYYQRWLFSMVKVMLEKGVVTEDELRSALA</sequence>
<organism evidence="2 3">
    <name type="scientific">Rhodovarius crocodyli</name>
    <dbReference type="NCBI Taxonomy" id="1979269"/>
    <lineage>
        <taxon>Bacteria</taxon>
        <taxon>Pseudomonadati</taxon>
        <taxon>Pseudomonadota</taxon>
        <taxon>Alphaproteobacteria</taxon>
        <taxon>Acetobacterales</taxon>
        <taxon>Roseomonadaceae</taxon>
        <taxon>Rhodovarius</taxon>
    </lineage>
</organism>